<evidence type="ECO:0000313" key="1">
    <source>
        <dbReference type="EMBL" id="MBL6080897.1"/>
    </source>
</evidence>
<reference evidence="1 2" key="1">
    <citation type="submission" date="2021-01" db="EMBL/GenBank/DDBJ databases">
        <title>Belnapia mucosa sp. nov. and Belnapia arida sp. nov., isolated from the Tabernas Desert (Almeria, Spain).</title>
        <authorList>
            <person name="Molina-Menor E."/>
            <person name="Vidal-Verdu A."/>
            <person name="Calonge A."/>
            <person name="Satari L."/>
            <person name="Pereto J."/>
            <person name="Porcar M."/>
        </authorList>
    </citation>
    <scope>NUCLEOTIDE SEQUENCE [LARGE SCALE GENOMIC DNA]</scope>
    <source>
        <strain evidence="1 2">T18</strain>
    </source>
</reference>
<dbReference type="RefSeq" id="WP_202834123.1">
    <property type="nucleotide sequence ID" value="NZ_JAETWB010000018.1"/>
</dbReference>
<organism evidence="1 2">
    <name type="scientific">Belnapia arida</name>
    <dbReference type="NCBI Taxonomy" id="2804533"/>
    <lineage>
        <taxon>Bacteria</taxon>
        <taxon>Pseudomonadati</taxon>
        <taxon>Pseudomonadota</taxon>
        <taxon>Alphaproteobacteria</taxon>
        <taxon>Acetobacterales</taxon>
        <taxon>Roseomonadaceae</taxon>
        <taxon>Belnapia</taxon>
    </lineage>
</organism>
<dbReference type="Proteomes" id="UP000660885">
    <property type="component" value="Unassembled WGS sequence"/>
</dbReference>
<protein>
    <submittedName>
        <fullName evidence="1">Uncharacterized protein</fullName>
    </submittedName>
</protein>
<dbReference type="EMBL" id="JAETWB010000018">
    <property type="protein sequence ID" value="MBL6080897.1"/>
    <property type="molecule type" value="Genomic_DNA"/>
</dbReference>
<name>A0ABS1U892_9PROT</name>
<proteinExistence type="predicted"/>
<sequence>MPLAELREADAPPDIAALYDRLRAASGVPLVNLIHRHLATLDGVLPWLWQAIRPPLEDGSLAGARSRLAAAIPLPPLAPVPVEHGAAIAALVETYNRGNLTNLILLTAIRRALAGDPPHPAPPPPRLAAEAMLPKPPPLPRLDALPPATAALVTGLAARHGGGVVPSLYLHLAHWPGFLATLPVLAAPLLDPAAIQAARATTLRLAEAEADAIRPLLAIPGPLPDPRALAPIEAFSRATIPDMVPIGLGLRRLLASGAPPG</sequence>
<evidence type="ECO:0000313" key="2">
    <source>
        <dbReference type="Proteomes" id="UP000660885"/>
    </source>
</evidence>
<comment type="caution">
    <text evidence="1">The sequence shown here is derived from an EMBL/GenBank/DDBJ whole genome shotgun (WGS) entry which is preliminary data.</text>
</comment>
<gene>
    <name evidence="1" type="ORF">JMJ56_23055</name>
</gene>
<accession>A0ABS1U892</accession>
<keyword evidence="2" id="KW-1185">Reference proteome</keyword>